<dbReference type="PROSITE" id="PS51257">
    <property type="entry name" value="PROKAR_LIPOPROTEIN"/>
    <property type="match status" value="1"/>
</dbReference>
<reference evidence="3 4" key="1">
    <citation type="submission" date="2015-05" db="EMBL/GenBank/DDBJ databases">
        <title>Draft genome sequence of Microvirga vignae strain BR3299, a novel nitrogen fixing bacteria isolated from Brazil semi-aired region.</title>
        <authorList>
            <person name="Zilli J.E."/>
            <person name="Passos S.R."/>
            <person name="Leite J."/>
            <person name="Baldani J.I."/>
            <person name="Xavier G.R."/>
            <person name="Rumjaneck N.G."/>
            <person name="Simoes-Araujo J.L."/>
        </authorList>
    </citation>
    <scope>NUCLEOTIDE SEQUENCE [LARGE SCALE GENOMIC DNA]</scope>
    <source>
        <strain evidence="3 4">BR3299</strain>
    </source>
</reference>
<feature type="chain" id="PRO_5002593813" description="Lipoprotein" evidence="2">
    <location>
        <begin position="27"/>
        <end position="128"/>
    </location>
</feature>
<feature type="region of interest" description="Disordered" evidence="1">
    <location>
        <begin position="108"/>
        <end position="128"/>
    </location>
</feature>
<dbReference type="OrthoDB" id="9863900at2"/>
<evidence type="ECO:0000256" key="1">
    <source>
        <dbReference type="SAM" id="MobiDB-lite"/>
    </source>
</evidence>
<feature type="signal peptide" evidence="2">
    <location>
        <begin position="1"/>
        <end position="26"/>
    </location>
</feature>
<feature type="compositionally biased region" description="Gly residues" evidence="1">
    <location>
        <begin position="114"/>
        <end position="128"/>
    </location>
</feature>
<dbReference type="Proteomes" id="UP000035489">
    <property type="component" value="Unassembled WGS sequence"/>
</dbReference>
<organism evidence="3 4">
    <name type="scientific">Microvirga vignae</name>
    <dbReference type="NCBI Taxonomy" id="1225564"/>
    <lineage>
        <taxon>Bacteria</taxon>
        <taxon>Pseudomonadati</taxon>
        <taxon>Pseudomonadota</taxon>
        <taxon>Alphaproteobacteria</taxon>
        <taxon>Hyphomicrobiales</taxon>
        <taxon>Methylobacteriaceae</taxon>
        <taxon>Microvirga</taxon>
    </lineage>
</organism>
<name>A0A0H1RNJ1_9HYPH</name>
<evidence type="ECO:0000313" key="4">
    <source>
        <dbReference type="Proteomes" id="UP000035489"/>
    </source>
</evidence>
<dbReference type="RefSeq" id="WP_047187822.1">
    <property type="nucleotide sequence ID" value="NZ_LCYG01000015.1"/>
</dbReference>
<dbReference type="PATRIC" id="fig|1225564.3.peg.1301"/>
<keyword evidence="2" id="KW-0732">Signal</keyword>
<protein>
    <recommendedName>
        <fullName evidence="5">Lipoprotein</fullName>
    </recommendedName>
</protein>
<gene>
    <name evidence="3" type="ORF">AA309_04695</name>
</gene>
<evidence type="ECO:0008006" key="5">
    <source>
        <dbReference type="Google" id="ProtNLM"/>
    </source>
</evidence>
<accession>A0A0H1RNJ1</accession>
<evidence type="ECO:0000313" key="3">
    <source>
        <dbReference type="EMBL" id="KLK94257.1"/>
    </source>
</evidence>
<dbReference type="EMBL" id="LCYG01000015">
    <property type="protein sequence ID" value="KLK94257.1"/>
    <property type="molecule type" value="Genomic_DNA"/>
</dbReference>
<comment type="caution">
    <text evidence="3">The sequence shown here is derived from an EMBL/GenBank/DDBJ whole genome shotgun (WGS) entry which is preliminary data.</text>
</comment>
<proteinExistence type="predicted"/>
<dbReference type="AlphaFoldDB" id="A0A0H1RNJ1"/>
<keyword evidence="4" id="KW-1185">Reference proteome</keyword>
<sequence>MRDKAKLKPRIAAACALCFLATGCNSMTVRESVLSTNQRVAMVSAPGDGVTPPTNLVLFEERPGRYVPVAAGFAQAPVTAFLEGAGAGIATGIGLHGVKSKVTVQGTSQATGGSATGGTGTGGSVTVR</sequence>
<evidence type="ECO:0000256" key="2">
    <source>
        <dbReference type="SAM" id="SignalP"/>
    </source>
</evidence>